<dbReference type="EMBL" id="CP037422">
    <property type="protein sequence ID" value="QDU09812.1"/>
    <property type="molecule type" value="Genomic_DNA"/>
</dbReference>
<feature type="domain" description="PRC-barrel" evidence="1">
    <location>
        <begin position="193"/>
        <end position="263"/>
    </location>
</feature>
<evidence type="ECO:0000259" key="1">
    <source>
        <dbReference type="Pfam" id="PF05239"/>
    </source>
</evidence>
<dbReference type="InterPro" id="IPR027275">
    <property type="entry name" value="PRC-brl_dom"/>
</dbReference>
<organism evidence="2 3">
    <name type="scientific">Gimesia aquarii</name>
    <dbReference type="NCBI Taxonomy" id="2527964"/>
    <lineage>
        <taxon>Bacteria</taxon>
        <taxon>Pseudomonadati</taxon>
        <taxon>Planctomycetota</taxon>
        <taxon>Planctomycetia</taxon>
        <taxon>Planctomycetales</taxon>
        <taxon>Planctomycetaceae</taxon>
        <taxon>Gimesia</taxon>
    </lineage>
</organism>
<protein>
    <submittedName>
        <fullName evidence="2">PRC-barrel domain protein</fullName>
    </submittedName>
</protein>
<dbReference type="InterPro" id="IPR011033">
    <property type="entry name" value="PRC_barrel-like_sf"/>
</dbReference>
<feature type="domain" description="PRC-barrel" evidence="1">
    <location>
        <begin position="57"/>
        <end position="113"/>
    </location>
</feature>
<evidence type="ECO:0000313" key="2">
    <source>
        <dbReference type="EMBL" id="QDU09812.1"/>
    </source>
</evidence>
<dbReference type="Pfam" id="PF05239">
    <property type="entry name" value="PRC"/>
    <property type="match status" value="2"/>
</dbReference>
<dbReference type="SUPFAM" id="SSF50346">
    <property type="entry name" value="PRC-barrel domain"/>
    <property type="match status" value="2"/>
</dbReference>
<name>A0A517WX89_9PLAN</name>
<reference evidence="2 3" key="1">
    <citation type="submission" date="2019-03" db="EMBL/GenBank/DDBJ databases">
        <title>Deep-cultivation of Planctomycetes and their phenomic and genomic characterization uncovers novel biology.</title>
        <authorList>
            <person name="Wiegand S."/>
            <person name="Jogler M."/>
            <person name="Boedeker C."/>
            <person name="Pinto D."/>
            <person name="Vollmers J."/>
            <person name="Rivas-Marin E."/>
            <person name="Kohn T."/>
            <person name="Peeters S.H."/>
            <person name="Heuer A."/>
            <person name="Rast P."/>
            <person name="Oberbeckmann S."/>
            <person name="Bunk B."/>
            <person name="Jeske O."/>
            <person name="Meyerdierks A."/>
            <person name="Storesund J.E."/>
            <person name="Kallscheuer N."/>
            <person name="Luecker S."/>
            <person name="Lage O.M."/>
            <person name="Pohl T."/>
            <person name="Merkel B.J."/>
            <person name="Hornburger P."/>
            <person name="Mueller R.-W."/>
            <person name="Bruemmer F."/>
            <person name="Labrenz M."/>
            <person name="Spormann A.M."/>
            <person name="Op den Camp H."/>
            <person name="Overmann J."/>
            <person name="Amann R."/>
            <person name="Jetten M.S.M."/>
            <person name="Mascher T."/>
            <person name="Medema M.H."/>
            <person name="Devos D.P."/>
            <person name="Kaster A.-K."/>
            <person name="Ovreas L."/>
            <person name="Rohde M."/>
            <person name="Galperin M.Y."/>
            <person name="Jogler C."/>
        </authorList>
    </citation>
    <scope>NUCLEOTIDE SEQUENCE [LARGE SCALE GENOMIC DNA]</scope>
    <source>
        <strain evidence="2 3">V202</strain>
    </source>
</reference>
<dbReference type="RefSeq" id="WP_197992897.1">
    <property type="nucleotide sequence ID" value="NZ_CP037422.1"/>
</dbReference>
<accession>A0A517WX89</accession>
<dbReference type="Gene3D" id="2.30.30.240">
    <property type="entry name" value="PRC-barrel domain"/>
    <property type="match status" value="2"/>
</dbReference>
<dbReference type="AlphaFoldDB" id="A0A517WX89"/>
<dbReference type="Proteomes" id="UP000318384">
    <property type="component" value="Chromosome"/>
</dbReference>
<sequence length="321" mass="35604">MNHYAVFAMTIAFGISTVIIARNSLADNNYSQNRLVAINYGVTQAGNLDDKTTGANIRASKLLGMNILNSKGKNVGEINDILLNATTGKVNYVAVTYGGLLGVGSKMFAIPYKAFQYRQNPNDKNEYALMLNVTQKQLEGAKGFDDQHWPNFADSKFTHELDHRYGVKRNKKAHDLSRSKAGQLDDKTTGANIRFSQMTGMNIYNSKGKNVGEINDIVLNASTGKINYAAVTYGGFLGVGNKMFAVPFKAFKVQRSKKDQDKYLLVLNVTEKQLEGAKGFDEKHWPNFADPDFNKELFERYGVKINVGGIDVEVDTKNNNN</sequence>
<gene>
    <name evidence="2" type="ORF">V202x_32090</name>
</gene>
<keyword evidence="3" id="KW-1185">Reference proteome</keyword>
<proteinExistence type="predicted"/>
<dbReference type="PANTHER" id="PTHR36505">
    <property type="entry name" value="BLR1072 PROTEIN"/>
    <property type="match status" value="1"/>
</dbReference>
<evidence type="ECO:0000313" key="3">
    <source>
        <dbReference type="Proteomes" id="UP000318384"/>
    </source>
</evidence>
<dbReference type="PANTHER" id="PTHR36505:SF1">
    <property type="entry name" value="BLR1072 PROTEIN"/>
    <property type="match status" value="1"/>
</dbReference>